<evidence type="ECO:0000313" key="4">
    <source>
        <dbReference type="Proteomes" id="UP000278222"/>
    </source>
</evidence>
<proteinExistence type="predicted"/>
<keyword evidence="4" id="KW-1185">Reference proteome</keyword>
<gene>
    <name evidence="3" type="ORF">EDC65_1003</name>
</gene>
<evidence type="ECO:0000313" key="3">
    <source>
        <dbReference type="EMBL" id="ROQ01816.1"/>
    </source>
</evidence>
<dbReference type="SUPFAM" id="SSF103481">
    <property type="entry name" value="Multidrug resistance efflux transporter EmrE"/>
    <property type="match status" value="2"/>
</dbReference>
<feature type="transmembrane region" description="Helical" evidence="1">
    <location>
        <begin position="200"/>
        <end position="221"/>
    </location>
</feature>
<keyword evidence="1" id="KW-0472">Membrane</keyword>
<dbReference type="InterPro" id="IPR037185">
    <property type="entry name" value="EmrE-like"/>
</dbReference>
<dbReference type="Proteomes" id="UP000278222">
    <property type="component" value="Unassembled WGS sequence"/>
</dbReference>
<dbReference type="InterPro" id="IPR000620">
    <property type="entry name" value="EamA_dom"/>
</dbReference>
<comment type="caution">
    <text evidence="3">The sequence shown here is derived from an EMBL/GenBank/DDBJ whole genome shotgun (WGS) entry which is preliminary data.</text>
</comment>
<dbReference type="EMBL" id="RJKX01000011">
    <property type="protein sequence ID" value="ROQ01816.1"/>
    <property type="molecule type" value="Genomic_DNA"/>
</dbReference>
<feature type="transmembrane region" description="Helical" evidence="1">
    <location>
        <begin position="7"/>
        <end position="29"/>
    </location>
</feature>
<dbReference type="AlphaFoldDB" id="A0A3N1MLE9"/>
<dbReference type="PANTHER" id="PTHR22911:SF135">
    <property type="entry name" value="BLR4310 PROTEIN"/>
    <property type="match status" value="1"/>
</dbReference>
<feature type="transmembrane region" description="Helical" evidence="1">
    <location>
        <begin position="93"/>
        <end position="115"/>
    </location>
</feature>
<dbReference type="PANTHER" id="PTHR22911">
    <property type="entry name" value="ACYL-MALONYL CONDENSING ENZYME-RELATED"/>
    <property type="match status" value="1"/>
</dbReference>
<feature type="transmembrane region" description="Helical" evidence="1">
    <location>
        <begin position="147"/>
        <end position="167"/>
    </location>
</feature>
<organism evidence="3 4">
    <name type="scientific">Stella humosa</name>
    <dbReference type="NCBI Taxonomy" id="94"/>
    <lineage>
        <taxon>Bacteria</taxon>
        <taxon>Pseudomonadati</taxon>
        <taxon>Pseudomonadota</taxon>
        <taxon>Alphaproteobacteria</taxon>
        <taxon>Rhodospirillales</taxon>
        <taxon>Stellaceae</taxon>
        <taxon>Stella</taxon>
    </lineage>
</organism>
<feature type="transmembrane region" description="Helical" evidence="1">
    <location>
        <begin position="65"/>
        <end position="87"/>
    </location>
</feature>
<feature type="domain" description="EamA" evidence="2">
    <location>
        <begin position="6"/>
        <end position="138"/>
    </location>
</feature>
<keyword evidence="1" id="KW-0812">Transmembrane</keyword>
<feature type="transmembrane region" description="Helical" evidence="1">
    <location>
        <begin position="258"/>
        <end position="277"/>
    </location>
</feature>
<evidence type="ECO:0000259" key="2">
    <source>
        <dbReference type="Pfam" id="PF00892"/>
    </source>
</evidence>
<feature type="transmembrane region" description="Helical" evidence="1">
    <location>
        <begin position="122"/>
        <end position="141"/>
    </location>
</feature>
<protein>
    <submittedName>
        <fullName evidence="3">EamA-like transporter family protein</fullName>
    </submittedName>
</protein>
<sequence>MGQGGRGIILVTAAAVVFSAAGPFTRLIVLDAWTVVFWRGTFGGLFILAWIAWTHRARTLSAFGGMGRAGLAAAACSALGTVCFINALQRSTVADVTLIHAAAPFVTAAIGWLLLGRRESTTTLAAAAVAMSGVVVIFGGAPAGGQFVGNLLALAMTVLIGTMMVIIRANPGRSMLPAASLSGFASAVLVAPFAQPLSPTIGELAMLAAFGAQFGLGLLLLTLGTRLVSATRSALIGSLEIPLGPVAVWLAFAERPAAASYAGGAVVVAAVLADILFGRRRRRSGLN</sequence>
<evidence type="ECO:0000256" key="1">
    <source>
        <dbReference type="SAM" id="Phobius"/>
    </source>
</evidence>
<feature type="transmembrane region" description="Helical" evidence="1">
    <location>
        <begin position="233"/>
        <end position="252"/>
    </location>
</feature>
<feature type="transmembrane region" description="Helical" evidence="1">
    <location>
        <begin position="174"/>
        <end position="194"/>
    </location>
</feature>
<feature type="transmembrane region" description="Helical" evidence="1">
    <location>
        <begin position="35"/>
        <end position="53"/>
    </location>
</feature>
<dbReference type="Pfam" id="PF00892">
    <property type="entry name" value="EamA"/>
    <property type="match status" value="1"/>
</dbReference>
<dbReference type="GO" id="GO:0016020">
    <property type="term" value="C:membrane"/>
    <property type="evidence" value="ECO:0007669"/>
    <property type="project" value="InterPro"/>
</dbReference>
<name>A0A3N1MLE9_9PROT</name>
<accession>A0A3N1MLE9</accession>
<keyword evidence="1" id="KW-1133">Transmembrane helix</keyword>
<reference evidence="3 4" key="1">
    <citation type="submission" date="2018-11" db="EMBL/GenBank/DDBJ databases">
        <title>Genomic Encyclopedia of Type Strains, Phase IV (KMG-IV): sequencing the most valuable type-strain genomes for metagenomic binning, comparative biology and taxonomic classification.</title>
        <authorList>
            <person name="Goeker M."/>
        </authorList>
    </citation>
    <scope>NUCLEOTIDE SEQUENCE [LARGE SCALE GENOMIC DNA]</scope>
    <source>
        <strain evidence="3 4">DSM 5900</strain>
    </source>
</reference>